<name>N1VWT7_9LEPT</name>
<dbReference type="Proteomes" id="UP000012371">
    <property type="component" value="Unassembled WGS sequence"/>
</dbReference>
<accession>N1VWT7</accession>
<sequence length="349" mass="41395">MNSFEKFLNKNRELFYQYQDCKIIYLDLNYWIDFIKFENNLEVRKGIPELYKVILDNVEKKRAITLISDIHIRENFKKKKYNKYSSLIQIFQKLSKNFCIIPMIERELNELKYAVLFAKGKLIDFQERRKSIYTKPIFAYQANFPNFNEFENKEELENSYLNFSWEKSLTDIFLNPEMDLGKFQNIEDHEEEIFNILTTGKAENLNDSNSFDELLGKEILGSLDFYTEYIPTALRNLGQKEDDLKSEAIAIRNYIFYILHKEKKFNLFPTVSIGAGIHSLIRWNKQMEYQKSLSFDILHSKVAIPYSDIFLTDGHISSLINNKQLKMINNFNCKVTSDPEIAVELLSHF</sequence>
<organism evidence="1 2">
    <name type="scientific">Leptospira terpstrae serovar Hualin str. LT 11-33 = ATCC 700639</name>
    <dbReference type="NCBI Taxonomy" id="1257025"/>
    <lineage>
        <taxon>Bacteria</taxon>
        <taxon>Pseudomonadati</taxon>
        <taxon>Spirochaetota</taxon>
        <taxon>Spirochaetia</taxon>
        <taxon>Leptospirales</taxon>
        <taxon>Leptospiraceae</taxon>
        <taxon>Leptospira</taxon>
    </lineage>
</organism>
<dbReference type="AlphaFoldDB" id="N1VWT7"/>
<protein>
    <submittedName>
        <fullName evidence="1">Uncharacterized protein</fullName>
    </submittedName>
</protein>
<evidence type="ECO:0000313" key="2">
    <source>
        <dbReference type="Proteomes" id="UP000012371"/>
    </source>
</evidence>
<proteinExistence type="predicted"/>
<gene>
    <name evidence="1" type="ORF">LEP1GSC203_1100</name>
</gene>
<reference evidence="1" key="1">
    <citation type="submission" date="2013-03" db="EMBL/GenBank/DDBJ databases">
        <authorList>
            <person name="Harkins D.M."/>
            <person name="Durkin A.S."/>
            <person name="Brinkac L.M."/>
            <person name="Haft D.H."/>
            <person name="Selengut J.D."/>
            <person name="Sanka R."/>
            <person name="DePew J."/>
            <person name="Purushe J."/>
            <person name="Hartskeerl R.A."/>
            <person name="Ahmed A."/>
            <person name="van der Linden H."/>
            <person name="Goris M.G.A."/>
            <person name="Vinetz J.M."/>
            <person name="Sutton G.G."/>
            <person name="Nierman W.C."/>
            <person name="Fouts D.E."/>
        </authorList>
    </citation>
    <scope>NUCLEOTIDE SEQUENCE [LARGE SCALE GENOMIC DNA]</scope>
    <source>
        <strain evidence="1">LT 11-33</strain>
    </source>
</reference>
<dbReference type="EMBL" id="AOGW02000010">
    <property type="protein sequence ID" value="EMY61545.1"/>
    <property type="molecule type" value="Genomic_DNA"/>
</dbReference>
<dbReference type="RefSeq" id="WP_002974222.1">
    <property type="nucleotide sequence ID" value="NZ_AOGW02000010.1"/>
</dbReference>
<keyword evidence="2" id="KW-1185">Reference proteome</keyword>
<evidence type="ECO:0000313" key="1">
    <source>
        <dbReference type="EMBL" id="EMY61545.1"/>
    </source>
</evidence>
<comment type="caution">
    <text evidence="1">The sequence shown here is derived from an EMBL/GenBank/DDBJ whole genome shotgun (WGS) entry which is preliminary data.</text>
</comment>
<dbReference type="STRING" id="1257025.LEP1GSC203_1100"/>
<dbReference type="OrthoDB" id="246589at2"/>